<accession>A0A8H8DHD8</accession>
<organism evidence="2 3">
    <name type="scientific">Olpidium bornovanus</name>
    <dbReference type="NCBI Taxonomy" id="278681"/>
    <lineage>
        <taxon>Eukaryota</taxon>
        <taxon>Fungi</taxon>
        <taxon>Fungi incertae sedis</taxon>
        <taxon>Olpidiomycota</taxon>
        <taxon>Olpidiomycotina</taxon>
        <taxon>Olpidiomycetes</taxon>
        <taxon>Olpidiales</taxon>
        <taxon>Olpidiaceae</taxon>
        <taxon>Olpidium</taxon>
    </lineage>
</organism>
<reference evidence="2 3" key="1">
    <citation type="journal article" name="Sci. Rep.">
        <title>Genome-scale phylogenetic analyses confirm Olpidium as the closest living zoosporic fungus to the non-flagellated, terrestrial fungi.</title>
        <authorList>
            <person name="Chang Y."/>
            <person name="Rochon D."/>
            <person name="Sekimoto S."/>
            <person name="Wang Y."/>
            <person name="Chovatia M."/>
            <person name="Sandor L."/>
            <person name="Salamov A."/>
            <person name="Grigoriev I.V."/>
            <person name="Stajich J.E."/>
            <person name="Spatafora J.W."/>
        </authorList>
    </citation>
    <scope>NUCLEOTIDE SEQUENCE [LARGE SCALE GENOMIC DNA]</scope>
    <source>
        <strain evidence="2">S191</strain>
    </source>
</reference>
<proteinExistence type="predicted"/>
<protein>
    <submittedName>
        <fullName evidence="2">Uncharacterized protein</fullName>
    </submittedName>
</protein>
<dbReference type="Proteomes" id="UP000673691">
    <property type="component" value="Unassembled WGS sequence"/>
</dbReference>
<sequence length="207" mass="22353">MNFQGELPHSFSVVASPSGWVLPSDVKLLGDDSVTPKRQGKLLEALRIAEMDAAPTGRIGRRVATVYGSSGLGAKEYDRYEVNDAPSKKAGRRPSSTRLSQQEFPDEHNIRERATALIGSWKNQFHLQKERGGAGDEESGAGQGSAKPTLKAGCGEEEETIKTGANEGNEPSSRVAGGLLDFYAGVWSPRRRLRRNGAQKPSSVFGR</sequence>
<keyword evidence="3" id="KW-1185">Reference proteome</keyword>
<feature type="region of interest" description="Disordered" evidence="1">
    <location>
        <begin position="78"/>
        <end position="108"/>
    </location>
</feature>
<feature type="region of interest" description="Disordered" evidence="1">
    <location>
        <begin position="126"/>
        <end position="176"/>
    </location>
</feature>
<comment type="caution">
    <text evidence="2">The sequence shown here is derived from an EMBL/GenBank/DDBJ whole genome shotgun (WGS) entry which is preliminary data.</text>
</comment>
<feature type="compositionally biased region" description="Polar residues" evidence="1">
    <location>
        <begin position="94"/>
        <end position="103"/>
    </location>
</feature>
<gene>
    <name evidence="2" type="ORF">BJ554DRAFT_1495</name>
</gene>
<dbReference type="AlphaFoldDB" id="A0A8H8DHD8"/>
<name>A0A8H8DHD8_9FUNG</name>
<evidence type="ECO:0000256" key="1">
    <source>
        <dbReference type="SAM" id="MobiDB-lite"/>
    </source>
</evidence>
<evidence type="ECO:0000313" key="3">
    <source>
        <dbReference type="Proteomes" id="UP000673691"/>
    </source>
</evidence>
<dbReference type="EMBL" id="JAEFCI010008676">
    <property type="protein sequence ID" value="KAG5458303.1"/>
    <property type="molecule type" value="Genomic_DNA"/>
</dbReference>
<evidence type="ECO:0000313" key="2">
    <source>
        <dbReference type="EMBL" id="KAG5458303.1"/>
    </source>
</evidence>